<organism evidence="2 3">
    <name type="scientific">Forsythia ovata</name>
    <dbReference type="NCBI Taxonomy" id="205694"/>
    <lineage>
        <taxon>Eukaryota</taxon>
        <taxon>Viridiplantae</taxon>
        <taxon>Streptophyta</taxon>
        <taxon>Embryophyta</taxon>
        <taxon>Tracheophyta</taxon>
        <taxon>Spermatophyta</taxon>
        <taxon>Magnoliopsida</taxon>
        <taxon>eudicotyledons</taxon>
        <taxon>Gunneridae</taxon>
        <taxon>Pentapetalae</taxon>
        <taxon>asterids</taxon>
        <taxon>lamiids</taxon>
        <taxon>Lamiales</taxon>
        <taxon>Oleaceae</taxon>
        <taxon>Forsythieae</taxon>
        <taxon>Forsythia</taxon>
    </lineage>
</organism>
<dbReference type="InterPro" id="IPR008811">
    <property type="entry name" value="Glycosyl_hydrolases_36"/>
</dbReference>
<evidence type="ECO:0000256" key="1">
    <source>
        <dbReference type="ARBA" id="ARBA00023277"/>
    </source>
</evidence>
<proteinExistence type="predicted"/>
<evidence type="ECO:0000313" key="2">
    <source>
        <dbReference type="EMBL" id="KAL2459481.1"/>
    </source>
</evidence>
<accession>A0ABD1P6H4</accession>
<dbReference type="Proteomes" id="UP001604277">
    <property type="component" value="Unassembled WGS sequence"/>
</dbReference>
<dbReference type="AlphaFoldDB" id="A0ABD1P6H4"/>
<dbReference type="Pfam" id="PF05691">
    <property type="entry name" value="Raffinose_syn"/>
    <property type="match status" value="1"/>
</dbReference>
<dbReference type="EMBL" id="JBFOLJ010000022">
    <property type="protein sequence ID" value="KAL2459481.1"/>
    <property type="molecule type" value="Genomic_DNA"/>
</dbReference>
<keyword evidence="3" id="KW-1185">Reference proteome</keyword>
<protein>
    <submittedName>
        <fullName evidence="2">Galactinol--sucrose galactosyltransferase-like</fullName>
    </submittedName>
</protein>
<keyword evidence="1" id="KW-0119">Carbohydrate metabolism</keyword>
<sequence length="121" mass="13743">MSFAVAFRPVHRSSWSIQLSREVDGAVSRRSKSASEFSVNVTCLASPNDIEWGHGRNPISLKGIEIFAVYKYKERKLRLVKASENHEITLHPFDYDLFVVSGESFIKKIGAICPYWISEHA</sequence>
<comment type="caution">
    <text evidence="2">The sequence shown here is derived from an EMBL/GenBank/DDBJ whole genome shotgun (WGS) entry which is preliminary data.</text>
</comment>
<gene>
    <name evidence="2" type="ORF">Fot_54730</name>
</gene>
<reference evidence="3" key="1">
    <citation type="submission" date="2024-07" db="EMBL/GenBank/DDBJ databases">
        <title>Two chromosome-level genome assemblies of Korean endemic species Abeliophyllum distichum and Forsythia ovata (Oleaceae).</title>
        <authorList>
            <person name="Jang H."/>
        </authorList>
    </citation>
    <scope>NUCLEOTIDE SEQUENCE [LARGE SCALE GENOMIC DNA]</scope>
</reference>
<name>A0ABD1P6H4_9LAMI</name>
<evidence type="ECO:0000313" key="3">
    <source>
        <dbReference type="Proteomes" id="UP001604277"/>
    </source>
</evidence>